<evidence type="ECO:0000313" key="2">
    <source>
        <dbReference type="EMBL" id="CAH2249978.1"/>
    </source>
</evidence>
<evidence type="ECO:0000313" key="3">
    <source>
        <dbReference type="Proteomes" id="UP000838756"/>
    </source>
</evidence>
<gene>
    <name evidence="2" type="primary">jg12848</name>
    <name evidence="2" type="ORF">PAEG_LOCUS21996</name>
</gene>
<dbReference type="AlphaFoldDB" id="A0A8S4S852"/>
<protein>
    <submittedName>
        <fullName evidence="2">Jg12848 protein</fullName>
    </submittedName>
</protein>
<comment type="caution">
    <text evidence="2">The sequence shown here is derived from an EMBL/GenBank/DDBJ whole genome shotgun (WGS) entry which is preliminary data.</text>
</comment>
<keyword evidence="3" id="KW-1185">Reference proteome</keyword>
<name>A0A8S4S852_9NEOP</name>
<feature type="region of interest" description="Disordered" evidence="1">
    <location>
        <begin position="1"/>
        <end position="28"/>
    </location>
</feature>
<dbReference type="EMBL" id="CAKXAJ010026001">
    <property type="protein sequence ID" value="CAH2249978.1"/>
    <property type="molecule type" value="Genomic_DNA"/>
</dbReference>
<sequence>MLPGAEQVRDRAASAGEDEPCGGAAPDTRRHQCGALSPHYCTRAAGIKCSFIYDIMYNGNVESLLRKKKREEERKSFLIRIGLQ</sequence>
<organism evidence="2 3">
    <name type="scientific">Pararge aegeria aegeria</name>
    <dbReference type="NCBI Taxonomy" id="348720"/>
    <lineage>
        <taxon>Eukaryota</taxon>
        <taxon>Metazoa</taxon>
        <taxon>Ecdysozoa</taxon>
        <taxon>Arthropoda</taxon>
        <taxon>Hexapoda</taxon>
        <taxon>Insecta</taxon>
        <taxon>Pterygota</taxon>
        <taxon>Neoptera</taxon>
        <taxon>Endopterygota</taxon>
        <taxon>Lepidoptera</taxon>
        <taxon>Glossata</taxon>
        <taxon>Ditrysia</taxon>
        <taxon>Papilionoidea</taxon>
        <taxon>Nymphalidae</taxon>
        <taxon>Satyrinae</taxon>
        <taxon>Satyrini</taxon>
        <taxon>Parargina</taxon>
        <taxon>Pararge</taxon>
    </lineage>
</organism>
<dbReference type="Proteomes" id="UP000838756">
    <property type="component" value="Unassembled WGS sequence"/>
</dbReference>
<evidence type="ECO:0000256" key="1">
    <source>
        <dbReference type="SAM" id="MobiDB-lite"/>
    </source>
</evidence>
<accession>A0A8S4S852</accession>
<reference evidence="2" key="1">
    <citation type="submission" date="2022-03" db="EMBL/GenBank/DDBJ databases">
        <authorList>
            <person name="Lindestad O."/>
        </authorList>
    </citation>
    <scope>NUCLEOTIDE SEQUENCE</scope>
</reference>
<proteinExistence type="predicted"/>